<dbReference type="Pfam" id="PF00593">
    <property type="entry name" value="TonB_dep_Rec_b-barrel"/>
    <property type="match status" value="1"/>
</dbReference>
<evidence type="ECO:0000259" key="15">
    <source>
        <dbReference type="Pfam" id="PF07715"/>
    </source>
</evidence>
<dbReference type="GO" id="GO:0009279">
    <property type="term" value="C:cell outer membrane"/>
    <property type="evidence" value="ECO:0007669"/>
    <property type="project" value="UniProtKB-SubCell"/>
</dbReference>
<dbReference type="RefSeq" id="WP_088518728.1">
    <property type="nucleotide sequence ID" value="NZ_FYDG01000001.1"/>
</dbReference>
<keyword evidence="3 10" id="KW-1134">Transmembrane beta strand</keyword>
<accession>A0A212PZ85</accession>
<dbReference type="Proteomes" id="UP000198418">
    <property type="component" value="Unassembled WGS sequence"/>
</dbReference>
<evidence type="ECO:0000256" key="8">
    <source>
        <dbReference type="ARBA" id="ARBA00023170"/>
    </source>
</evidence>
<gene>
    <name evidence="16" type="ORF">SAMN06265338_101231</name>
</gene>
<organism evidence="16 17">
    <name type="scientific">Rhodoblastus acidophilus</name>
    <name type="common">Rhodopseudomonas acidophila</name>
    <dbReference type="NCBI Taxonomy" id="1074"/>
    <lineage>
        <taxon>Bacteria</taxon>
        <taxon>Pseudomonadati</taxon>
        <taxon>Pseudomonadota</taxon>
        <taxon>Alphaproteobacteria</taxon>
        <taxon>Hyphomicrobiales</taxon>
        <taxon>Rhodoblastaceae</taxon>
        <taxon>Rhodoblastus</taxon>
    </lineage>
</organism>
<evidence type="ECO:0000256" key="6">
    <source>
        <dbReference type="ARBA" id="ARBA00023077"/>
    </source>
</evidence>
<keyword evidence="6 11" id="KW-0798">TonB box</keyword>
<keyword evidence="7 10" id="KW-0472">Membrane</keyword>
<dbReference type="GO" id="GO:0044718">
    <property type="term" value="P:siderophore transmembrane transport"/>
    <property type="evidence" value="ECO:0007669"/>
    <property type="project" value="TreeGrafter"/>
</dbReference>
<dbReference type="PANTHER" id="PTHR30069">
    <property type="entry name" value="TONB-DEPENDENT OUTER MEMBRANE RECEPTOR"/>
    <property type="match status" value="1"/>
</dbReference>
<dbReference type="Pfam" id="PF07715">
    <property type="entry name" value="Plug"/>
    <property type="match status" value="1"/>
</dbReference>
<dbReference type="PANTHER" id="PTHR30069:SF29">
    <property type="entry name" value="HEMOGLOBIN AND HEMOGLOBIN-HAPTOGLOBIN-BINDING PROTEIN 1-RELATED"/>
    <property type="match status" value="1"/>
</dbReference>
<evidence type="ECO:0000256" key="1">
    <source>
        <dbReference type="ARBA" id="ARBA00004571"/>
    </source>
</evidence>
<dbReference type="InterPro" id="IPR037066">
    <property type="entry name" value="Plug_dom_sf"/>
</dbReference>
<feature type="domain" description="TonB-dependent receptor plug" evidence="15">
    <location>
        <begin position="90"/>
        <end position="199"/>
    </location>
</feature>
<keyword evidence="2 10" id="KW-0813">Transport</keyword>
<keyword evidence="9 10" id="KW-0998">Cell outer membrane</keyword>
<feature type="chain" id="PRO_5012352157" evidence="13">
    <location>
        <begin position="21"/>
        <end position="833"/>
    </location>
</feature>
<dbReference type="InterPro" id="IPR036942">
    <property type="entry name" value="Beta-barrel_TonB_sf"/>
</dbReference>
<keyword evidence="17" id="KW-1185">Reference proteome</keyword>
<dbReference type="InterPro" id="IPR000531">
    <property type="entry name" value="Beta-barrel_TonB"/>
</dbReference>
<feature type="region of interest" description="Disordered" evidence="12">
    <location>
        <begin position="18"/>
        <end position="74"/>
    </location>
</feature>
<dbReference type="Gene3D" id="2.40.170.20">
    <property type="entry name" value="TonB-dependent receptor, beta-barrel domain"/>
    <property type="match status" value="1"/>
</dbReference>
<dbReference type="SUPFAM" id="SSF56935">
    <property type="entry name" value="Porins"/>
    <property type="match status" value="1"/>
</dbReference>
<name>A0A212PZ85_RHOAC</name>
<keyword evidence="4 10" id="KW-0812">Transmembrane</keyword>
<evidence type="ECO:0000256" key="3">
    <source>
        <dbReference type="ARBA" id="ARBA00022452"/>
    </source>
</evidence>
<feature type="compositionally biased region" description="Low complexity" evidence="12">
    <location>
        <begin position="18"/>
        <end position="37"/>
    </location>
</feature>
<evidence type="ECO:0000256" key="5">
    <source>
        <dbReference type="ARBA" id="ARBA00022729"/>
    </source>
</evidence>
<dbReference type="GO" id="GO:0015344">
    <property type="term" value="F:siderophore uptake transmembrane transporter activity"/>
    <property type="evidence" value="ECO:0007669"/>
    <property type="project" value="TreeGrafter"/>
</dbReference>
<evidence type="ECO:0000256" key="7">
    <source>
        <dbReference type="ARBA" id="ARBA00023136"/>
    </source>
</evidence>
<evidence type="ECO:0000256" key="2">
    <source>
        <dbReference type="ARBA" id="ARBA00022448"/>
    </source>
</evidence>
<evidence type="ECO:0000259" key="14">
    <source>
        <dbReference type="Pfam" id="PF00593"/>
    </source>
</evidence>
<protein>
    <submittedName>
        <fullName evidence="16">Iron complex outermembrane recepter protein</fullName>
    </submittedName>
</protein>
<evidence type="ECO:0000256" key="13">
    <source>
        <dbReference type="SAM" id="SignalP"/>
    </source>
</evidence>
<comment type="subcellular location">
    <subcellularLocation>
        <location evidence="1 10">Cell outer membrane</location>
        <topology evidence="1 10">Multi-pass membrane protein</topology>
    </subcellularLocation>
</comment>
<dbReference type="PROSITE" id="PS52016">
    <property type="entry name" value="TONB_DEPENDENT_REC_3"/>
    <property type="match status" value="1"/>
</dbReference>
<reference evidence="17" key="1">
    <citation type="submission" date="2017-06" db="EMBL/GenBank/DDBJ databases">
        <authorList>
            <person name="Varghese N."/>
            <person name="Submissions S."/>
        </authorList>
    </citation>
    <scope>NUCLEOTIDE SEQUENCE [LARGE SCALE GENOMIC DNA]</scope>
    <source>
        <strain evidence="17">DSM 137</strain>
    </source>
</reference>
<evidence type="ECO:0000313" key="16">
    <source>
        <dbReference type="EMBL" id="SNB52330.1"/>
    </source>
</evidence>
<proteinExistence type="inferred from homology"/>
<sequence length="833" mass="89482">MKLKTLALALLAGTALPPSALGQTAPPDAAAQPGAQPRSRDSRAMGGLTAAPTDFGTVQAGGGEGTPGDGAPNPFGVTRADLGGGYMIEEDATKTRSTVTRDAIDKLQPTASPYQMIQLLPGVNAVSTDNIGLSGGNVRVRGFNSDHLGFTIEGAPINDSGNFALYPQEYVDSENISSISIAQGSADLDSPHIGAVGGVINMYMIDPSKTAGGVLSFSAGSNATFREYMRVDTGQIGDYRGYVSFSHLGDNHWNHLGRDDRYNIEMKSVYDIDAGDTIRLSVIYNDMTNTQWPFPTLAQYSAGNYTTGWPAHLPSNFTTLSNQSAYANYAGYKINPFKNVIASAPSNFTLAPNLTFDTIPYFWYGFGNGGGVTAMNEATGIGWGGLKVTNVNYGGGSTLTDNVLYYNPSITETVRPGVINKLTWTMDAHKLVLGYWLEDALHHQWGPFEPLASDGSVADPFAVSNNFALPAGAVCKSGSTPVACPGGPMQKRAAWTHTLTNVIFVGDTWTYNDKLTFELGAKQAFIDRHVVNQLPYAASPVVDLHNTAFLPTAGVRYRWDDKNQFIASVSTTIRTAPNYNLYTAYANGAMTAPINSIPPERGVSYEIGHRHQGELFATSVTGFLSRFDHFQQSTNELDPAGTGATYTGVTLDVGRLMIYGVDAEIGFRRWNNFRPYVSGELVHSEMLDNWRTTTTAKSLDYLPTKGKQLPGTPNSSVAVGIDYDDGHILGNLIFKAIAGQYSTYVNDERIPGYGRLDAMIGYRFDDYGWAKKPTLQLNLFNLTDRVVLTGVNSLANNAKATTGTLGGAIAASGTPNYYLGQGFSALLTMKTAF</sequence>
<feature type="signal peptide" evidence="13">
    <location>
        <begin position="1"/>
        <end position="20"/>
    </location>
</feature>
<dbReference type="Gene3D" id="2.170.130.10">
    <property type="entry name" value="TonB-dependent receptor, plug domain"/>
    <property type="match status" value="1"/>
</dbReference>
<dbReference type="EMBL" id="FYDG01000001">
    <property type="protein sequence ID" value="SNB52330.1"/>
    <property type="molecule type" value="Genomic_DNA"/>
</dbReference>
<keyword evidence="8" id="KW-0675">Receptor</keyword>
<evidence type="ECO:0000256" key="9">
    <source>
        <dbReference type="ARBA" id="ARBA00023237"/>
    </source>
</evidence>
<evidence type="ECO:0000256" key="11">
    <source>
        <dbReference type="RuleBase" id="RU003357"/>
    </source>
</evidence>
<feature type="compositionally biased region" description="Gly residues" evidence="12">
    <location>
        <begin position="59"/>
        <end position="68"/>
    </location>
</feature>
<evidence type="ECO:0000256" key="4">
    <source>
        <dbReference type="ARBA" id="ARBA00022692"/>
    </source>
</evidence>
<evidence type="ECO:0000256" key="12">
    <source>
        <dbReference type="SAM" id="MobiDB-lite"/>
    </source>
</evidence>
<evidence type="ECO:0000313" key="17">
    <source>
        <dbReference type="Proteomes" id="UP000198418"/>
    </source>
</evidence>
<dbReference type="InterPro" id="IPR012910">
    <property type="entry name" value="Plug_dom"/>
</dbReference>
<comment type="similarity">
    <text evidence="10 11">Belongs to the TonB-dependent receptor family.</text>
</comment>
<dbReference type="AlphaFoldDB" id="A0A212PZ85"/>
<dbReference type="InterPro" id="IPR039426">
    <property type="entry name" value="TonB-dep_rcpt-like"/>
</dbReference>
<dbReference type="OrthoDB" id="9760333at2"/>
<keyword evidence="5 13" id="KW-0732">Signal</keyword>
<feature type="domain" description="TonB-dependent receptor-like beta-barrel" evidence="14">
    <location>
        <begin position="320"/>
        <end position="782"/>
    </location>
</feature>
<evidence type="ECO:0000256" key="10">
    <source>
        <dbReference type="PROSITE-ProRule" id="PRU01360"/>
    </source>
</evidence>